<dbReference type="AlphaFoldDB" id="A0A6J5U8W8"/>
<dbReference type="EMBL" id="CAEKDK010000003">
    <property type="protein sequence ID" value="CAB4272663.1"/>
    <property type="molecule type" value="Genomic_DNA"/>
</dbReference>
<reference evidence="1 2" key="1">
    <citation type="submission" date="2020-05" db="EMBL/GenBank/DDBJ databases">
        <authorList>
            <person name="Campoy J."/>
            <person name="Schneeberger K."/>
            <person name="Spophaly S."/>
        </authorList>
    </citation>
    <scope>NUCLEOTIDE SEQUENCE [LARGE SCALE GENOMIC DNA]</scope>
    <source>
        <strain evidence="1">PruArmRojPasFocal</strain>
    </source>
</reference>
<gene>
    <name evidence="1" type="ORF">CURHAP_LOCUS19404</name>
</gene>
<dbReference type="Proteomes" id="UP000507222">
    <property type="component" value="Unassembled WGS sequence"/>
</dbReference>
<sequence length="88" mass="10219">MRDRITLVACDMHYALSNYGRLANPDYNIILLLESIARKFFPPEEYHKLELDGGHGKGKRAKAKYAYRVMVKRLKDEVLPSLEKAYFA</sequence>
<evidence type="ECO:0000313" key="1">
    <source>
        <dbReference type="EMBL" id="CAB4272663.1"/>
    </source>
</evidence>
<evidence type="ECO:0000313" key="2">
    <source>
        <dbReference type="Proteomes" id="UP000507222"/>
    </source>
</evidence>
<organism evidence="1 2">
    <name type="scientific">Prunus armeniaca</name>
    <name type="common">Apricot</name>
    <name type="synonym">Armeniaca vulgaris</name>
    <dbReference type="NCBI Taxonomy" id="36596"/>
    <lineage>
        <taxon>Eukaryota</taxon>
        <taxon>Viridiplantae</taxon>
        <taxon>Streptophyta</taxon>
        <taxon>Embryophyta</taxon>
        <taxon>Tracheophyta</taxon>
        <taxon>Spermatophyta</taxon>
        <taxon>Magnoliopsida</taxon>
        <taxon>eudicotyledons</taxon>
        <taxon>Gunneridae</taxon>
        <taxon>Pentapetalae</taxon>
        <taxon>rosids</taxon>
        <taxon>fabids</taxon>
        <taxon>Rosales</taxon>
        <taxon>Rosaceae</taxon>
        <taxon>Amygdaloideae</taxon>
        <taxon>Amygdaleae</taxon>
        <taxon>Prunus</taxon>
    </lineage>
</organism>
<accession>A0A6J5U8W8</accession>
<protein>
    <submittedName>
        <fullName evidence="1">Uncharacterized protein</fullName>
    </submittedName>
</protein>
<name>A0A6J5U8W8_PRUAR</name>
<proteinExistence type="predicted"/>